<feature type="transmembrane region" description="Helical" evidence="1">
    <location>
        <begin position="28"/>
        <end position="45"/>
    </location>
</feature>
<gene>
    <name evidence="3" type="ORF">ACFQ0F_02325</name>
</gene>
<comment type="caution">
    <text evidence="3">The sequence shown here is derived from an EMBL/GenBank/DDBJ whole genome shotgun (WGS) entry which is preliminary data.</text>
</comment>
<feature type="transmembrane region" description="Helical" evidence="1">
    <location>
        <begin position="57"/>
        <end position="74"/>
    </location>
</feature>
<evidence type="ECO:0000256" key="1">
    <source>
        <dbReference type="SAM" id="Phobius"/>
    </source>
</evidence>
<dbReference type="GO" id="GO:0004190">
    <property type="term" value="F:aspartic-type endopeptidase activity"/>
    <property type="evidence" value="ECO:0007669"/>
    <property type="project" value="UniProtKB-EC"/>
</dbReference>
<keyword evidence="4" id="KW-1185">Reference proteome</keyword>
<dbReference type="InterPro" id="IPR000045">
    <property type="entry name" value="Prepilin_IV_endopep_pep"/>
</dbReference>
<keyword evidence="1" id="KW-0472">Membrane</keyword>
<reference evidence="4" key="1">
    <citation type="journal article" date="2019" name="Int. J. Syst. Evol. Microbiol.">
        <title>The Global Catalogue of Microorganisms (GCM) 10K type strain sequencing project: providing services to taxonomists for standard genome sequencing and annotation.</title>
        <authorList>
            <consortium name="The Broad Institute Genomics Platform"/>
            <consortium name="The Broad Institute Genome Sequencing Center for Infectious Disease"/>
            <person name="Wu L."/>
            <person name="Ma J."/>
        </authorList>
    </citation>
    <scope>NUCLEOTIDE SEQUENCE [LARGE SCALE GENOMIC DNA]</scope>
    <source>
        <strain evidence="4">CCUG 63419</strain>
    </source>
</reference>
<dbReference type="Proteomes" id="UP001597044">
    <property type="component" value="Unassembled WGS sequence"/>
</dbReference>
<feature type="domain" description="Prepilin type IV endopeptidase peptidase" evidence="2">
    <location>
        <begin position="7"/>
        <end position="111"/>
    </location>
</feature>
<evidence type="ECO:0000313" key="4">
    <source>
        <dbReference type="Proteomes" id="UP001597044"/>
    </source>
</evidence>
<protein>
    <submittedName>
        <fullName evidence="3">Prepilin peptidase</fullName>
        <ecNumber evidence="3">3.4.23.43</ecNumber>
    </submittedName>
</protein>
<feature type="transmembrane region" description="Helical" evidence="1">
    <location>
        <begin position="151"/>
        <end position="170"/>
    </location>
</feature>
<keyword evidence="1" id="KW-1133">Transmembrane helix</keyword>
<proteinExistence type="predicted"/>
<feature type="transmembrane region" description="Helical" evidence="1">
    <location>
        <begin position="94"/>
        <end position="112"/>
    </location>
</feature>
<name>A0ABW3HDB3_9GAMM</name>
<evidence type="ECO:0000259" key="2">
    <source>
        <dbReference type="Pfam" id="PF01478"/>
    </source>
</evidence>
<organism evidence="3 4">
    <name type="scientific">Paraperlucidibaca wandonensis</name>
    <dbReference type="NCBI Taxonomy" id="1268273"/>
    <lineage>
        <taxon>Bacteria</taxon>
        <taxon>Pseudomonadati</taxon>
        <taxon>Pseudomonadota</taxon>
        <taxon>Gammaproteobacteria</taxon>
        <taxon>Moraxellales</taxon>
        <taxon>Moraxellaceae</taxon>
        <taxon>Paraperlucidibaca</taxon>
    </lineage>
</organism>
<keyword evidence="1" id="KW-0812">Transmembrane</keyword>
<evidence type="ECO:0000313" key="3">
    <source>
        <dbReference type="EMBL" id="MFD0949234.1"/>
    </source>
</evidence>
<dbReference type="RefSeq" id="WP_379068680.1">
    <property type="nucleotide sequence ID" value="NZ_JBHTIT010000001.1"/>
</dbReference>
<accession>A0ABW3HDB3</accession>
<sequence length="172" mass="18405">MALTELLISMWLLACALSDWRSRRVPNAYSFGFLFAAAASLLLQGQALSGTSWQSGLLGFAFAGLITLPGFVLNRLGGGDVKLLAGLGLATDPLTVVMTFVVGTLVLVIVALSQRLMVQRADTMRQAATPISPKAEPLSPEEELAKREWPFVPGLFIGYLVATFALPYYLAG</sequence>
<dbReference type="Pfam" id="PF01478">
    <property type="entry name" value="Peptidase_A24"/>
    <property type="match status" value="1"/>
</dbReference>
<dbReference type="EC" id="3.4.23.43" evidence="3"/>
<dbReference type="EMBL" id="JBHTIT010000001">
    <property type="protein sequence ID" value="MFD0949234.1"/>
    <property type="molecule type" value="Genomic_DNA"/>
</dbReference>
<dbReference type="Gene3D" id="1.20.120.1220">
    <property type="match status" value="1"/>
</dbReference>
<keyword evidence="3" id="KW-0378">Hydrolase</keyword>